<dbReference type="Gene3D" id="1.25.40.10">
    <property type="entry name" value="Tetratricopeptide repeat domain"/>
    <property type="match status" value="2"/>
</dbReference>
<sequence>MPLCRHSVAIAICKMMADQQQSASPCAKLCHAHHVEMHNVCKISLVVRREALSITLLVDSCTDLKNIVHFYRVRVTKFSTWGGGRCPDLYPTKCPRSLGDIALFDIRPTVSVNAPEHAEPADGYFNLGTYSRKISTKNSEAQLWFDRGLIWAYGFNIKEASICFEKVIRLDPGCAMGYWGLAYTKGPYYNKAWRLFDPKELKEALVVTYETSRKALELADNATPVEQALIKAIVARYPQKTPTEDYQPWNVAYVDAMEEVYKTYRDDLDVACLYAESLMVLTPWALWNIHTGKPARGARPYEAKEALDHAFTLPGAWEHPALLHFYIHLMEMSNTPCAAVQAADSLRGLVPDSGHLEHMPSHLYVLIGDYRAGIAANASAVRADDAYVAKMEGNEMYTFYRAHNSHSLIYAALLSGKSEIALQNCTLMENYLPEELLAIESPNMADWLESFLGVRAHLLVRFGRWEEILALEMPKNQKLYCVTTATLHYAKGVAHSALGNVVEAEKEQELFLAAQKRVPESRFDFPNKCTDILKVGEAMLAGEIEYRKGNIDLAFDHLRESIKRDDNLVYSEPWGWMQPTRHAYAALSLEQGLVEQAAQAYAEDLGYVAGIPRGHQHPNNVWALVGYRECLKLLGRHDEYDQLELPFQLATAMADIPVTSSCYCRRMSEQTESKKAKCNGSC</sequence>
<dbReference type="AlphaFoldDB" id="A0A4V4J6D9"/>
<proteinExistence type="predicted"/>
<dbReference type="PROSITE" id="PS50005">
    <property type="entry name" value="TPR"/>
    <property type="match status" value="1"/>
</dbReference>
<dbReference type="Proteomes" id="UP000308014">
    <property type="component" value="Unassembled WGS sequence"/>
</dbReference>
<comment type="caution">
    <text evidence="3">The sequence shown here is derived from an EMBL/GenBank/DDBJ whole genome shotgun (WGS) entry which is preliminary data.</text>
</comment>
<dbReference type="PANTHER" id="PTHR45588:SF1">
    <property type="entry name" value="WW DOMAIN-CONTAINING PROTEIN"/>
    <property type="match status" value="1"/>
</dbReference>
<organism evidence="3 5">
    <name type="scientific">Aureobasidium pullulans</name>
    <name type="common">Black yeast</name>
    <name type="synonym">Pullularia pullulans</name>
    <dbReference type="NCBI Taxonomy" id="5580"/>
    <lineage>
        <taxon>Eukaryota</taxon>
        <taxon>Fungi</taxon>
        <taxon>Dikarya</taxon>
        <taxon>Ascomycota</taxon>
        <taxon>Pezizomycotina</taxon>
        <taxon>Dothideomycetes</taxon>
        <taxon>Dothideomycetidae</taxon>
        <taxon>Dothideales</taxon>
        <taxon>Saccotheciaceae</taxon>
        <taxon>Aureobasidium</taxon>
    </lineage>
</organism>
<name>A0A4V4J6D9_AURPU</name>
<gene>
    <name evidence="3" type="ORF">D6D10_08285</name>
    <name evidence="2" type="ORF">D6D24_03757</name>
</gene>
<feature type="repeat" description="TPR" evidence="1">
    <location>
        <begin position="141"/>
        <end position="174"/>
    </location>
</feature>
<evidence type="ECO:0000313" key="5">
    <source>
        <dbReference type="Proteomes" id="UP000308953"/>
    </source>
</evidence>
<dbReference type="EMBL" id="QZAV01000274">
    <property type="protein sequence ID" value="THX31828.1"/>
    <property type="molecule type" value="Genomic_DNA"/>
</dbReference>
<dbReference type="InterPro" id="IPR011990">
    <property type="entry name" value="TPR-like_helical_dom_sf"/>
</dbReference>
<dbReference type="Proteomes" id="UP000308953">
    <property type="component" value="Unassembled WGS sequence"/>
</dbReference>
<accession>A0A4V4J6D9</accession>
<dbReference type="PANTHER" id="PTHR45588">
    <property type="entry name" value="TPR DOMAIN-CONTAINING PROTEIN"/>
    <property type="match status" value="1"/>
</dbReference>
<protein>
    <recommendedName>
        <fullName evidence="6">TPR domain protein</fullName>
    </recommendedName>
</protein>
<dbReference type="InterPro" id="IPR019734">
    <property type="entry name" value="TPR_rpt"/>
</dbReference>
<dbReference type="EMBL" id="QZAJ01000101">
    <property type="protein sequence ID" value="THW17713.1"/>
    <property type="molecule type" value="Genomic_DNA"/>
</dbReference>
<evidence type="ECO:0000313" key="3">
    <source>
        <dbReference type="EMBL" id="THX31828.1"/>
    </source>
</evidence>
<evidence type="ECO:0000313" key="2">
    <source>
        <dbReference type="EMBL" id="THW17713.1"/>
    </source>
</evidence>
<evidence type="ECO:0000256" key="1">
    <source>
        <dbReference type="PROSITE-ProRule" id="PRU00339"/>
    </source>
</evidence>
<dbReference type="SMART" id="SM00028">
    <property type="entry name" value="TPR"/>
    <property type="match status" value="3"/>
</dbReference>
<dbReference type="SUPFAM" id="SSF48452">
    <property type="entry name" value="TPR-like"/>
    <property type="match status" value="2"/>
</dbReference>
<evidence type="ECO:0000313" key="4">
    <source>
        <dbReference type="Proteomes" id="UP000308014"/>
    </source>
</evidence>
<reference evidence="4 5" key="1">
    <citation type="submission" date="2018-10" db="EMBL/GenBank/DDBJ databases">
        <title>Fifty Aureobasidium pullulans genomes reveal a recombining polyextremotolerant generalist.</title>
        <authorList>
            <person name="Gostincar C."/>
            <person name="Turk M."/>
            <person name="Zajc J."/>
            <person name="Gunde-Cimerman N."/>
        </authorList>
    </citation>
    <scope>NUCLEOTIDE SEQUENCE [LARGE SCALE GENOMIC DNA]</scope>
    <source>
        <strain evidence="2 4">EXF-11318</strain>
        <strain evidence="3 5">EXF-9785</strain>
    </source>
</reference>
<keyword evidence="1" id="KW-0802">TPR repeat</keyword>
<evidence type="ECO:0008006" key="6">
    <source>
        <dbReference type="Google" id="ProtNLM"/>
    </source>
</evidence>